<evidence type="ECO:0000313" key="3">
    <source>
        <dbReference type="EMBL" id="KAK0724640.1"/>
    </source>
</evidence>
<reference evidence="3" key="1">
    <citation type="submission" date="2023-06" db="EMBL/GenBank/DDBJ databases">
        <title>Genome-scale phylogeny and comparative genomics of the fungal order Sordariales.</title>
        <authorList>
            <consortium name="Lawrence Berkeley National Laboratory"/>
            <person name="Hensen N."/>
            <person name="Bonometti L."/>
            <person name="Westerberg I."/>
            <person name="Brannstrom I.O."/>
            <person name="Guillou S."/>
            <person name="Cros-Aarteil S."/>
            <person name="Calhoun S."/>
            <person name="Haridas S."/>
            <person name="Kuo A."/>
            <person name="Mondo S."/>
            <person name="Pangilinan J."/>
            <person name="Riley R."/>
            <person name="Labutti K."/>
            <person name="Andreopoulos B."/>
            <person name="Lipzen A."/>
            <person name="Chen C."/>
            <person name="Yanf M."/>
            <person name="Daum C."/>
            <person name="Ng V."/>
            <person name="Clum A."/>
            <person name="Steindorff A."/>
            <person name="Ohm R."/>
            <person name="Martin F."/>
            <person name="Silar P."/>
            <person name="Natvig D."/>
            <person name="Lalanne C."/>
            <person name="Gautier V."/>
            <person name="Ament-Velasquez S.L."/>
            <person name="Kruys A."/>
            <person name="Hutchinson M.I."/>
            <person name="Powell A.J."/>
            <person name="Barry K."/>
            <person name="Miller A.N."/>
            <person name="Grigoriev I.V."/>
            <person name="Debuchy R."/>
            <person name="Gladieux P."/>
            <person name="Thoren M.H."/>
            <person name="Johannesson H."/>
        </authorList>
    </citation>
    <scope>NUCLEOTIDE SEQUENCE</scope>
    <source>
        <strain evidence="3">SMH4607-1</strain>
    </source>
</reference>
<organism evidence="3 4">
    <name type="scientific">Lasiosphaeris hirsuta</name>
    <dbReference type="NCBI Taxonomy" id="260670"/>
    <lineage>
        <taxon>Eukaryota</taxon>
        <taxon>Fungi</taxon>
        <taxon>Dikarya</taxon>
        <taxon>Ascomycota</taxon>
        <taxon>Pezizomycotina</taxon>
        <taxon>Sordariomycetes</taxon>
        <taxon>Sordariomycetidae</taxon>
        <taxon>Sordariales</taxon>
        <taxon>Lasiosphaeriaceae</taxon>
        <taxon>Lasiosphaeris</taxon>
    </lineage>
</organism>
<feature type="transmembrane region" description="Helical" evidence="2">
    <location>
        <begin position="355"/>
        <end position="375"/>
    </location>
</feature>
<sequence length="537" mass="59518">MATAIITTVTVTATLPPTTVFVTASPIIETHLVTATATYNRPPANEEGVPLYLIPPFPLGGHQTATQPSPAPVVSLTASSTPQSNPTPSLLPFPNGAAPLLPDPLGIGQLPWYYNPGPSFLLNCIAIAAIIKLYLTPSHQPQNTAEQPTDSGSKETIYYQRQIPRSLRRIIANIKLVLFVPGTYSLQVAAITGSNLAAWDLITNYIAMERLRHSSNTTWVLHAGQIGPPVTVITWGLATAIWRTIIFLARAYKKLPDTRTTRQPNGSVVNDGAERSAAKVRLAQSFRQLGLEGLGLVLPASAVGILLLNKWIWIGCTTSDSRGGNVVPADFMPGNYWEGMGDSIHSVQLVTTAGAGLWLVLTSALALLTADWDFLEYCHRQVERHVCRNPLWRLWLAYWAIFAVSLVLALFDLFYLFTGIGSGLHDSLESHGETWVIFSLWLLAPWAVVMFFMLMPSLVVCWLGMSTVWYVLRGWVFRVIDVRKSCFFMPCSTRSTWERDQLLMALFGLGLVGFYWQQIRGRRTPQSSLRRRRPAYR</sequence>
<feature type="transmembrane region" description="Helical" evidence="2">
    <location>
        <begin position="437"/>
        <end position="463"/>
    </location>
</feature>
<feature type="transmembrane region" description="Helical" evidence="2">
    <location>
        <begin position="289"/>
        <end position="313"/>
    </location>
</feature>
<keyword evidence="2" id="KW-0812">Transmembrane</keyword>
<feature type="compositionally biased region" description="Polar residues" evidence="1">
    <location>
        <begin position="76"/>
        <end position="87"/>
    </location>
</feature>
<feature type="region of interest" description="Disordered" evidence="1">
    <location>
        <begin position="64"/>
        <end position="87"/>
    </location>
</feature>
<feature type="transmembrane region" description="Helical" evidence="2">
    <location>
        <begin position="502"/>
        <end position="519"/>
    </location>
</feature>
<dbReference type="AlphaFoldDB" id="A0AA40E2I3"/>
<evidence type="ECO:0000256" key="2">
    <source>
        <dbReference type="SAM" id="Phobius"/>
    </source>
</evidence>
<proteinExistence type="predicted"/>
<keyword evidence="2" id="KW-0472">Membrane</keyword>
<keyword evidence="4" id="KW-1185">Reference proteome</keyword>
<dbReference type="EMBL" id="JAUKUA010000002">
    <property type="protein sequence ID" value="KAK0724640.1"/>
    <property type="molecule type" value="Genomic_DNA"/>
</dbReference>
<evidence type="ECO:0000256" key="1">
    <source>
        <dbReference type="SAM" id="MobiDB-lite"/>
    </source>
</evidence>
<accession>A0AA40E2I3</accession>
<keyword evidence="2" id="KW-1133">Transmembrane helix</keyword>
<protein>
    <submittedName>
        <fullName evidence="3">Uncharacterized protein</fullName>
    </submittedName>
</protein>
<gene>
    <name evidence="3" type="ORF">B0H67DRAFT_110058</name>
</gene>
<comment type="caution">
    <text evidence="3">The sequence shown here is derived from an EMBL/GenBank/DDBJ whole genome shotgun (WGS) entry which is preliminary data.</text>
</comment>
<feature type="transmembrane region" description="Helical" evidence="2">
    <location>
        <begin position="232"/>
        <end position="252"/>
    </location>
</feature>
<evidence type="ECO:0000313" key="4">
    <source>
        <dbReference type="Proteomes" id="UP001172102"/>
    </source>
</evidence>
<feature type="transmembrane region" description="Helical" evidence="2">
    <location>
        <begin position="396"/>
        <end position="417"/>
    </location>
</feature>
<dbReference type="Proteomes" id="UP001172102">
    <property type="component" value="Unassembled WGS sequence"/>
</dbReference>
<name>A0AA40E2I3_9PEZI</name>